<dbReference type="Gene3D" id="1.10.10.10">
    <property type="entry name" value="Winged helix-like DNA-binding domain superfamily/Winged helix DNA-binding domain"/>
    <property type="match status" value="1"/>
</dbReference>
<proteinExistence type="predicted"/>
<dbReference type="SUPFAM" id="SSF46785">
    <property type="entry name" value="Winged helix' DNA-binding domain"/>
    <property type="match status" value="1"/>
</dbReference>
<evidence type="ECO:0000259" key="1">
    <source>
        <dbReference type="PROSITE" id="PS50931"/>
    </source>
</evidence>
<reference evidence="2" key="1">
    <citation type="submission" date="2023-05" db="EMBL/GenBank/DDBJ databases">
        <title>Whole genome sequence of Commensalibacter sp.</title>
        <authorList>
            <person name="Charoenyingcharoen P."/>
            <person name="Yukphan P."/>
        </authorList>
    </citation>
    <scope>NUCLEOTIDE SEQUENCE</scope>
    <source>
        <strain evidence="2">TBRC 10068</strain>
    </source>
</reference>
<dbReference type="InterPro" id="IPR000847">
    <property type="entry name" value="LysR_HTH_N"/>
</dbReference>
<name>A0ABT6Q8F9_9PROT</name>
<protein>
    <submittedName>
        <fullName evidence="2">LysR family transcriptional regulator</fullName>
    </submittedName>
</protein>
<sequence>MLDRITSMQIFVKVVNAGSFFAAGRAFHLSPTMVTKHINALEQRLIALCYIKPYARFL</sequence>
<evidence type="ECO:0000313" key="3">
    <source>
        <dbReference type="Proteomes" id="UP001431775"/>
    </source>
</evidence>
<comment type="caution">
    <text evidence="2">The sequence shown here is derived from an EMBL/GenBank/DDBJ whole genome shotgun (WGS) entry which is preliminary data.</text>
</comment>
<organism evidence="2 3">
    <name type="scientific">Commensalibacter nepenthis</name>
    <dbReference type="NCBI Taxonomy" id="3043872"/>
    <lineage>
        <taxon>Bacteria</taxon>
        <taxon>Pseudomonadati</taxon>
        <taxon>Pseudomonadota</taxon>
        <taxon>Alphaproteobacteria</taxon>
        <taxon>Acetobacterales</taxon>
        <taxon>Acetobacteraceae</taxon>
    </lineage>
</organism>
<dbReference type="InterPro" id="IPR036388">
    <property type="entry name" value="WH-like_DNA-bd_sf"/>
</dbReference>
<accession>A0ABT6Q8F9</accession>
<dbReference type="Pfam" id="PF00126">
    <property type="entry name" value="HTH_1"/>
    <property type="match status" value="1"/>
</dbReference>
<dbReference type="Proteomes" id="UP001431775">
    <property type="component" value="Unassembled WGS sequence"/>
</dbReference>
<dbReference type="RefSeq" id="WP_281462171.1">
    <property type="nucleotide sequence ID" value="NZ_JASBAN010000001.1"/>
</dbReference>
<feature type="domain" description="HTH lysR-type" evidence="1">
    <location>
        <begin position="3"/>
        <end position="45"/>
    </location>
</feature>
<dbReference type="PROSITE" id="PS50931">
    <property type="entry name" value="HTH_LYSR"/>
    <property type="match status" value="1"/>
</dbReference>
<dbReference type="InterPro" id="IPR036390">
    <property type="entry name" value="WH_DNA-bd_sf"/>
</dbReference>
<evidence type="ECO:0000313" key="2">
    <source>
        <dbReference type="EMBL" id="MDI2112533.1"/>
    </source>
</evidence>
<gene>
    <name evidence="2" type="ORF">QJV33_04370</name>
</gene>
<dbReference type="EMBL" id="JASBAN010000001">
    <property type="protein sequence ID" value="MDI2112533.1"/>
    <property type="molecule type" value="Genomic_DNA"/>
</dbReference>
<keyword evidence="3" id="KW-1185">Reference proteome</keyword>